<feature type="compositionally biased region" description="Pro residues" evidence="1">
    <location>
        <begin position="317"/>
        <end position="327"/>
    </location>
</feature>
<dbReference type="AlphaFoldDB" id="A0A9X2GQM5"/>
<feature type="region of interest" description="Disordered" evidence="1">
    <location>
        <begin position="1"/>
        <end position="588"/>
    </location>
</feature>
<dbReference type="Proteomes" id="UP001139648">
    <property type="component" value="Unassembled WGS sequence"/>
</dbReference>
<feature type="region of interest" description="Disordered" evidence="1">
    <location>
        <begin position="621"/>
        <end position="656"/>
    </location>
</feature>
<feature type="compositionally biased region" description="Polar residues" evidence="1">
    <location>
        <begin position="225"/>
        <end position="234"/>
    </location>
</feature>
<keyword evidence="3" id="KW-1185">Reference proteome</keyword>
<feature type="compositionally biased region" description="Polar residues" evidence="1">
    <location>
        <begin position="646"/>
        <end position="656"/>
    </location>
</feature>
<feature type="compositionally biased region" description="Basic and acidic residues" evidence="1">
    <location>
        <begin position="386"/>
        <end position="398"/>
    </location>
</feature>
<accession>A0A9X2GQM5</accession>
<name>A0A9X2GQM5_9ACTN</name>
<comment type="caution">
    <text evidence="2">The sequence shown here is derived from an EMBL/GenBank/DDBJ whole genome shotgun (WGS) entry which is preliminary data.</text>
</comment>
<dbReference type="EMBL" id="JAMZEB010000002">
    <property type="protein sequence ID" value="MCP2362205.1"/>
    <property type="molecule type" value="Genomic_DNA"/>
</dbReference>
<protein>
    <submittedName>
        <fullName evidence="2">Uncharacterized protein</fullName>
    </submittedName>
</protein>
<dbReference type="RefSeq" id="WP_253752789.1">
    <property type="nucleotide sequence ID" value="NZ_BAABKA010000008.1"/>
</dbReference>
<feature type="compositionally biased region" description="Low complexity" evidence="1">
    <location>
        <begin position="328"/>
        <end position="341"/>
    </location>
</feature>
<gene>
    <name evidence="2" type="ORF">HD597_009225</name>
</gene>
<feature type="compositionally biased region" description="Basic and acidic residues" evidence="1">
    <location>
        <begin position="7"/>
        <end position="17"/>
    </location>
</feature>
<feature type="compositionally biased region" description="Low complexity" evidence="1">
    <location>
        <begin position="242"/>
        <end position="275"/>
    </location>
</feature>
<proteinExistence type="predicted"/>
<evidence type="ECO:0000313" key="3">
    <source>
        <dbReference type="Proteomes" id="UP001139648"/>
    </source>
</evidence>
<feature type="compositionally biased region" description="Pro residues" evidence="1">
    <location>
        <begin position="557"/>
        <end position="567"/>
    </location>
</feature>
<organism evidence="2 3">
    <name type="scientific">Nonomuraea thailandensis</name>
    <dbReference type="NCBI Taxonomy" id="1188745"/>
    <lineage>
        <taxon>Bacteria</taxon>
        <taxon>Bacillati</taxon>
        <taxon>Actinomycetota</taxon>
        <taxon>Actinomycetes</taxon>
        <taxon>Streptosporangiales</taxon>
        <taxon>Streptosporangiaceae</taxon>
        <taxon>Nonomuraea</taxon>
    </lineage>
</organism>
<feature type="compositionally biased region" description="Low complexity" evidence="1">
    <location>
        <begin position="621"/>
        <end position="635"/>
    </location>
</feature>
<evidence type="ECO:0000313" key="2">
    <source>
        <dbReference type="EMBL" id="MCP2362205.1"/>
    </source>
</evidence>
<feature type="compositionally biased region" description="Basic and acidic residues" evidence="1">
    <location>
        <begin position="286"/>
        <end position="308"/>
    </location>
</feature>
<reference evidence="2" key="1">
    <citation type="submission" date="2022-06" db="EMBL/GenBank/DDBJ databases">
        <title>Sequencing the genomes of 1000 actinobacteria strains.</title>
        <authorList>
            <person name="Klenk H.-P."/>
        </authorList>
    </citation>
    <scope>NUCLEOTIDE SEQUENCE</scope>
    <source>
        <strain evidence="2">DSM 46694</strain>
    </source>
</reference>
<feature type="compositionally biased region" description="Pro residues" evidence="1">
    <location>
        <begin position="576"/>
        <end position="586"/>
    </location>
</feature>
<sequence>MRGQEPGSEHDRREADRSAVPATPPPSFGQTNGQDVPAAFTPSDEAADADARPVPPVLQGPTSDQETSPGAQSWEVPGDDAAPYDWYSDPTHPGHGPSGSPQADQHAFGSPAQPPPTGHHAFAQQQPGWEPSTGHAPFGVPPGDQHAFDQHAFDPQQPGPAPSTAQPDHHHGTQGAQPQPPHGTQGVQADPPHDMYGGQPDPPHGTQDVQPDHHHGRGDQADQPFPTQAAQNAPAQEPFGPPGAQEAPGQQPFTPPAYQQPFAAPPTGFTPFGTPESDPTWQADDDQTRPGRIRPWDHPDDDHGRDTNRWPVEPVVPGAPPWEPPPAFTAAAAGMPAWPAPVSDPHAMPPWPAATGELEAEPDEPGLLPPFDPNATNPEGFARPAHYFDPDAAKRDAEQDATNPAVRAPEGATPPDGVPALPGDPGPGHGTAPDDARSAATHSAAAHSDDAHSVAGHDELGPDDTRLALPFPTAPGAHPPPLAAPVAMEEHAGDQAPHFDPGAPGHDATAANPSIRPPEPGDVPVWPPTPPTGDKLPELPFSRDTWGQRPSTSLDVPRPPAGGPAFPPGAFKQPPFQTPPPPPPPAKSKRALLVTLGALALAGVATGGFFAYQAVSGAPPTTAAARSTAPPSTAEPSPPVDAAGTSILNSEQTDPQKLSLSEAFPKKKVGAAGTTFTRVKADMETTCEKAATGEFADALKEQKCSRVLRATYVDSKRRYAVTTGIAVLPDRNAAASADQAKNLSRNIWFRPLPGPEDSGGERVHIAGGYAAGLVWGRYIVFSYATHADGHTPEAKDKTLPKVSGAFRDQTSLVLERRITKG</sequence>
<feature type="compositionally biased region" description="Polar residues" evidence="1">
    <location>
        <begin position="60"/>
        <end position="71"/>
    </location>
</feature>
<feature type="compositionally biased region" description="Basic and acidic residues" evidence="1">
    <location>
        <begin position="447"/>
        <end position="466"/>
    </location>
</feature>
<feature type="compositionally biased region" description="Basic and acidic residues" evidence="1">
    <location>
        <begin position="210"/>
        <end position="220"/>
    </location>
</feature>
<evidence type="ECO:0000256" key="1">
    <source>
        <dbReference type="SAM" id="MobiDB-lite"/>
    </source>
</evidence>
<feature type="compositionally biased region" description="Pro residues" evidence="1">
    <location>
        <begin position="515"/>
        <end position="531"/>
    </location>
</feature>